<dbReference type="HOGENOM" id="CLU_026939_1_0_1"/>
<feature type="region of interest" description="Disordered" evidence="5">
    <location>
        <begin position="452"/>
        <end position="471"/>
    </location>
</feature>
<dbReference type="GO" id="GO:0016020">
    <property type="term" value="C:membrane"/>
    <property type="evidence" value="ECO:0007669"/>
    <property type="project" value="UniProtKB-SubCell"/>
</dbReference>
<gene>
    <name evidence="8" type="ORF">OIDMADRAFT_136432</name>
</gene>
<keyword evidence="3 6" id="KW-1133">Transmembrane helix</keyword>
<feature type="transmembrane region" description="Helical" evidence="6">
    <location>
        <begin position="66"/>
        <end position="85"/>
    </location>
</feature>
<organism evidence="8 9">
    <name type="scientific">Oidiodendron maius (strain Zn)</name>
    <dbReference type="NCBI Taxonomy" id="913774"/>
    <lineage>
        <taxon>Eukaryota</taxon>
        <taxon>Fungi</taxon>
        <taxon>Dikarya</taxon>
        <taxon>Ascomycota</taxon>
        <taxon>Pezizomycotina</taxon>
        <taxon>Leotiomycetes</taxon>
        <taxon>Leotiomycetes incertae sedis</taxon>
        <taxon>Myxotrichaceae</taxon>
        <taxon>Oidiodendron</taxon>
    </lineage>
</organism>
<keyword evidence="4 6" id="KW-0472">Membrane</keyword>
<feature type="compositionally biased region" description="Polar residues" evidence="5">
    <location>
        <begin position="461"/>
        <end position="471"/>
    </location>
</feature>
<dbReference type="Proteomes" id="UP000054321">
    <property type="component" value="Unassembled WGS sequence"/>
</dbReference>
<accession>A0A0C3CWY2</accession>
<feature type="domain" description="G-protein coupled receptors family 2 profile 2" evidence="7">
    <location>
        <begin position="57"/>
        <end position="313"/>
    </location>
</feature>
<dbReference type="PANTHER" id="PTHR42058">
    <property type="entry name" value="G_PROTEIN_RECEP_F2_4 DOMAIN-CONTAINING PROTEIN"/>
    <property type="match status" value="1"/>
</dbReference>
<dbReference type="OrthoDB" id="26203at2759"/>
<evidence type="ECO:0000256" key="6">
    <source>
        <dbReference type="SAM" id="Phobius"/>
    </source>
</evidence>
<evidence type="ECO:0000259" key="7">
    <source>
        <dbReference type="PROSITE" id="PS50261"/>
    </source>
</evidence>
<keyword evidence="2 6" id="KW-0812">Transmembrane</keyword>
<dbReference type="InParanoid" id="A0A0C3CWY2"/>
<dbReference type="PROSITE" id="PS50261">
    <property type="entry name" value="G_PROTEIN_RECEP_F2_4"/>
    <property type="match status" value="1"/>
</dbReference>
<feature type="transmembrane region" description="Helical" evidence="6">
    <location>
        <begin position="219"/>
        <end position="242"/>
    </location>
</feature>
<dbReference type="AlphaFoldDB" id="A0A0C3CWY2"/>
<evidence type="ECO:0000256" key="1">
    <source>
        <dbReference type="ARBA" id="ARBA00004141"/>
    </source>
</evidence>
<feature type="transmembrane region" description="Helical" evidence="6">
    <location>
        <begin position="354"/>
        <end position="374"/>
    </location>
</feature>
<feature type="transmembrane region" description="Helical" evidence="6">
    <location>
        <begin position="97"/>
        <end position="116"/>
    </location>
</feature>
<proteinExistence type="predicted"/>
<dbReference type="InterPro" id="IPR017981">
    <property type="entry name" value="GPCR_2-like_7TM"/>
</dbReference>
<evidence type="ECO:0000256" key="2">
    <source>
        <dbReference type="ARBA" id="ARBA00022692"/>
    </source>
</evidence>
<feature type="transmembrane region" description="Helical" evidence="6">
    <location>
        <begin position="177"/>
        <end position="199"/>
    </location>
</feature>
<name>A0A0C3CWY2_OIDMZ</name>
<comment type="subcellular location">
    <subcellularLocation>
        <location evidence="1">Membrane</location>
        <topology evidence="1">Multi-pass membrane protein</topology>
    </subcellularLocation>
</comment>
<reference evidence="9" key="2">
    <citation type="submission" date="2015-01" db="EMBL/GenBank/DDBJ databases">
        <title>Evolutionary Origins and Diversification of the Mycorrhizal Mutualists.</title>
        <authorList>
            <consortium name="DOE Joint Genome Institute"/>
            <consortium name="Mycorrhizal Genomics Consortium"/>
            <person name="Kohler A."/>
            <person name="Kuo A."/>
            <person name="Nagy L.G."/>
            <person name="Floudas D."/>
            <person name="Copeland A."/>
            <person name="Barry K.W."/>
            <person name="Cichocki N."/>
            <person name="Veneault-Fourrey C."/>
            <person name="LaButti K."/>
            <person name="Lindquist E.A."/>
            <person name="Lipzen A."/>
            <person name="Lundell T."/>
            <person name="Morin E."/>
            <person name="Murat C."/>
            <person name="Riley R."/>
            <person name="Ohm R."/>
            <person name="Sun H."/>
            <person name="Tunlid A."/>
            <person name="Henrissat B."/>
            <person name="Grigoriev I.V."/>
            <person name="Hibbett D.S."/>
            <person name="Martin F."/>
        </authorList>
    </citation>
    <scope>NUCLEOTIDE SEQUENCE [LARGE SCALE GENOMIC DNA]</scope>
    <source>
        <strain evidence="9">Zn</strain>
    </source>
</reference>
<protein>
    <recommendedName>
        <fullName evidence="7">G-protein coupled receptors family 2 profile 2 domain-containing protein</fullName>
    </recommendedName>
</protein>
<dbReference type="InterPro" id="IPR053247">
    <property type="entry name" value="GPCR_GPR1/git3-like"/>
</dbReference>
<dbReference type="EMBL" id="KN832891">
    <property type="protein sequence ID" value="KIM94202.1"/>
    <property type="molecule type" value="Genomic_DNA"/>
</dbReference>
<reference evidence="8 9" key="1">
    <citation type="submission" date="2014-04" db="EMBL/GenBank/DDBJ databases">
        <authorList>
            <consortium name="DOE Joint Genome Institute"/>
            <person name="Kuo A."/>
            <person name="Martino E."/>
            <person name="Perotto S."/>
            <person name="Kohler A."/>
            <person name="Nagy L.G."/>
            <person name="Floudas D."/>
            <person name="Copeland A."/>
            <person name="Barry K.W."/>
            <person name="Cichocki N."/>
            <person name="Veneault-Fourrey C."/>
            <person name="LaButti K."/>
            <person name="Lindquist E.A."/>
            <person name="Lipzen A."/>
            <person name="Lundell T."/>
            <person name="Morin E."/>
            <person name="Murat C."/>
            <person name="Sun H."/>
            <person name="Tunlid A."/>
            <person name="Henrissat B."/>
            <person name="Grigoriev I.V."/>
            <person name="Hibbett D.S."/>
            <person name="Martin F."/>
            <person name="Nordberg H.P."/>
            <person name="Cantor M.N."/>
            <person name="Hua S.X."/>
        </authorList>
    </citation>
    <scope>NUCLEOTIDE SEQUENCE [LARGE SCALE GENOMIC DNA]</scope>
    <source>
        <strain evidence="8 9">Zn</strain>
    </source>
</reference>
<dbReference type="PANTHER" id="PTHR42058:SF1">
    <property type="entry name" value="G-PROTEIN COUPLED RECEPTORS FAMILY 2 PROFILE 2 DOMAIN-CONTAINING PROTEIN"/>
    <property type="match status" value="1"/>
</dbReference>
<feature type="transmembrane region" description="Helical" evidence="6">
    <location>
        <begin position="136"/>
        <end position="156"/>
    </location>
</feature>
<dbReference type="GO" id="GO:0004930">
    <property type="term" value="F:G protein-coupled receptor activity"/>
    <property type="evidence" value="ECO:0007669"/>
    <property type="project" value="InterPro"/>
</dbReference>
<evidence type="ECO:0000256" key="5">
    <source>
        <dbReference type="SAM" id="MobiDB-lite"/>
    </source>
</evidence>
<dbReference type="Gene3D" id="1.20.1070.10">
    <property type="entry name" value="Rhodopsin 7-helix transmembrane proteins"/>
    <property type="match status" value="1"/>
</dbReference>
<evidence type="ECO:0000313" key="9">
    <source>
        <dbReference type="Proteomes" id="UP000054321"/>
    </source>
</evidence>
<evidence type="ECO:0000313" key="8">
    <source>
        <dbReference type="EMBL" id="KIM94202.1"/>
    </source>
</evidence>
<evidence type="ECO:0000256" key="4">
    <source>
        <dbReference type="ARBA" id="ARBA00023136"/>
    </source>
</evidence>
<keyword evidence="9" id="KW-1185">Reference proteome</keyword>
<feature type="transmembrane region" description="Helical" evidence="6">
    <location>
        <begin position="289"/>
        <end position="312"/>
    </location>
</feature>
<dbReference type="GO" id="GO:0007166">
    <property type="term" value="P:cell surface receptor signaling pathway"/>
    <property type="evidence" value="ECO:0007669"/>
    <property type="project" value="InterPro"/>
</dbReference>
<sequence>MSGNNTFGRGSCPKPFLQKDLFPATGGYIDGRFCSDALGASCCLPCPQADWLYPDNFSSVTQSASWINVASILCMAFVLVSYTFLSVDKTHRHYMNTCIVISVVMISLGFLVPLATKPDQCYNTITPNDMYSSRTCGVSGTFILFGGLSAVTWICLRSIGLHLQICWQVVLGSSFMWGTLIVGWVIPASGLALALVFSGVSFRFGDTCHINHNNSLADFWIPLLVLAGITLIVQFVTISYCIKVYVLYLGARSTTRGVLGLPLYGNSIRGTLSPIEAYRRIRPVIYLQWRGFTVVLIIIAEVVFFSIIFVFLDNVETRLLHDPLQAEAWLICLIEYGRKEPCTPLGQELVVNEATVVAVLVLLSLNGIWCLLLLGHFSMFTGWYELAKGIREHASFEVFRDGAGTDNFENPGAYEMPANVRNGAKTPEPAFTQISSPTPVTSKTGRVTPDYFGRKARYNPPSHSTISPQTPSTIARNWNLNQASAIPKSKF</sequence>
<dbReference type="STRING" id="913774.A0A0C3CWY2"/>
<evidence type="ECO:0000256" key="3">
    <source>
        <dbReference type="ARBA" id="ARBA00022989"/>
    </source>
</evidence>